<protein>
    <submittedName>
        <fullName evidence="1">Uncharacterized protein</fullName>
    </submittedName>
</protein>
<feature type="non-terminal residue" evidence="1">
    <location>
        <position position="75"/>
    </location>
</feature>
<dbReference type="Gene3D" id="3.30.420.220">
    <property type="match status" value="1"/>
</dbReference>
<dbReference type="EMBL" id="JAEUBD010000661">
    <property type="protein sequence ID" value="KAH3673136.1"/>
    <property type="molecule type" value="Genomic_DNA"/>
</dbReference>
<comment type="caution">
    <text evidence="1">The sequence shown here is derived from an EMBL/GenBank/DDBJ whole genome shotgun (WGS) entry which is preliminary data.</text>
</comment>
<sequence length="75" mass="8169">ALEEINSVIDGKVSPQLEKLLNDVKAEKKTTLVVSETKLANAINKLGLNFSVVSDAVTLDLYRAVREHLPELLPG</sequence>
<name>A0A9P8PJE5_9ASCO</name>
<keyword evidence="2" id="KW-1185">Reference proteome</keyword>
<dbReference type="PANTHER" id="PTHR10894">
    <property type="entry name" value="NUCLEOLAR PROTEIN 5 NUCLEOLAR PROTEIN NOP5 NOP58"/>
    <property type="match status" value="1"/>
</dbReference>
<proteinExistence type="predicted"/>
<dbReference type="Proteomes" id="UP000788993">
    <property type="component" value="Unassembled WGS sequence"/>
</dbReference>
<accession>A0A9P8PJE5</accession>
<reference evidence="1" key="2">
    <citation type="submission" date="2021-01" db="EMBL/GenBank/DDBJ databases">
        <authorList>
            <person name="Schikora-Tamarit M.A."/>
        </authorList>
    </citation>
    <scope>NUCLEOTIDE SEQUENCE</scope>
    <source>
        <strain evidence="1">NCAIM Y.01608</strain>
    </source>
</reference>
<organism evidence="1 2">
    <name type="scientific">Ogataea polymorpha</name>
    <dbReference type="NCBI Taxonomy" id="460523"/>
    <lineage>
        <taxon>Eukaryota</taxon>
        <taxon>Fungi</taxon>
        <taxon>Dikarya</taxon>
        <taxon>Ascomycota</taxon>
        <taxon>Saccharomycotina</taxon>
        <taxon>Pichiomycetes</taxon>
        <taxon>Pichiales</taxon>
        <taxon>Pichiaceae</taxon>
        <taxon>Ogataea</taxon>
    </lineage>
</organism>
<dbReference type="InterPro" id="IPR047099">
    <property type="entry name" value="Nop5_N_sf"/>
</dbReference>
<dbReference type="PANTHER" id="PTHR10894:SF1">
    <property type="entry name" value="NUCLEOLAR PROTEIN 58"/>
    <property type="match status" value="1"/>
</dbReference>
<dbReference type="AlphaFoldDB" id="A0A9P8PJE5"/>
<dbReference type="GO" id="GO:0030515">
    <property type="term" value="F:snoRNA binding"/>
    <property type="evidence" value="ECO:0007669"/>
    <property type="project" value="InterPro"/>
</dbReference>
<feature type="non-terminal residue" evidence="1">
    <location>
        <position position="1"/>
    </location>
</feature>
<evidence type="ECO:0000313" key="1">
    <source>
        <dbReference type="EMBL" id="KAH3673136.1"/>
    </source>
</evidence>
<dbReference type="GO" id="GO:0032040">
    <property type="term" value="C:small-subunit processome"/>
    <property type="evidence" value="ECO:0007669"/>
    <property type="project" value="InterPro"/>
</dbReference>
<evidence type="ECO:0000313" key="2">
    <source>
        <dbReference type="Proteomes" id="UP000788993"/>
    </source>
</evidence>
<reference evidence="1" key="1">
    <citation type="journal article" date="2021" name="Open Biol.">
        <title>Shared evolutionary footprints suggest mitochondrial oxidative damage underlies multiple complex I losses in fungi.</title>
        <authorList>
            <person name="Schikora-Tamarit M.A."/>
            <person name="Marcet-Houben M."/>
            <person name="Nosek J."/>
            <person name="Gabaldon T."/>
        </authorList>
    </citation>
    <scope>NUCLEOTIDE SEQUENCE</scope>
    <source>
        <strain evidence="1">NCAIM Y.01608</strain>
    </source>
</reference>
<gene>
    <name evidence="1" type="ORF">OGATHE_002159</name>
</gene>
<dbReference type="InterPro" id="IPR045056">
    <property type="entry name" value="Nop56/Nop58"/>
</dbReference>
<dbReference type="GO" id="GO:0031428">
    <property type="term" value="C:box C/D methylation guide snoRNP complex"/>
    <property type="evidence" value="ECO:0007669"/>
    <property type="project" value="InterPro"/>
</dbReference>